<name>A0A1L3MP12_9BACI</name>
<dbReference type="EMBL" id="CP016020">
    <property type="protein sequence ID" value="APH04097.1"/>
    <property type="molecule type" value="Genomic_DNA"/>
</dbReference>
<dbReference type="Proteomes" id="UP000181936">
    <property type="component" value="Chromosome"/>
</dbReference>
<keyword evidence="2" id="KW-1133">Transmembrane helix</keyword>
<reference evidence="4 5" key="1">
    <citation type="journal article" date="2016" name="Sci. Rep.">
        <title>Complete genome sequence and transcriptomic analysis of a novel marine strain Bacillus weihaiensis reveals the mechanism of brown algae degradation.</title>
        <authorList>
            <person name="Zhu Y."/>
            <person name="Chen P."/>
            <person name="Bao Y."/>
            <person name="Men Y."/>
            <person name="Zeng Y."/>
            <person name="Yang J."/>
            <person name="Sun J."/>
            <person name="Sun Y."/>
        </authorList>
    </citation>
    <scope>NUCLEOTIDE SEQUENCE [LARGE SCALE GENOMIC DNA]</scope>
    <source>
        <strain evidence="4 5">Alg07</strain>
    </source>
</reference>
<keyword evidence="1" id="KW-0175">Coiled coil</keyword>
<protein>
    <recommendedName>
        <fullName evidence="3">Sporulation membrane protein YtrI C-terminal domain-containing protein</fullName>
    </recommendedName>
</protein>
<dbReference type="AlphaFoldDB" id="A0A1L3MP12"/>
<feature type="coiled-coil region" evidence="1">
    <location>
        <begin position="38"/>
        <end position="79"/>
    </location>
</feature>
<dbReference type="NCBIfam" id="NF041479">
    <property type="entry name" value="spor_membprot_YtrI"/>
    <property type="match status" value="1"/>
</dbReference>
<evidence type="ECO:0000259" key="3">
    <source>
        <dbReference type="Pfam" id="PF26347"/>
    </source>
</evidence>
<dbReference type="OrthoDB" id="2691164at2"/>
<dbReference type="InterPro" id="IPR058620">
    <property type="entry name" value="YtrI_C"/>
</dbReference>
<gene>
    <name evidence="4" type="ORF">A9C19_04710</name>
</gene>
<evidence type="ECO:0000313" key="4">
    <source>
        <dbReference type="EMBL" id="APH04097.1"/>
    </source>
</evidence>
<accession>A0A1L3MP12</accession>
<dbReference type="STRING" id="1547283.A9C19_04710"/>
<dbReference type="KEGG" id="bwh:A9C19_04710"/>
<keyword evidence="2" id="KW-0472">Membrane</keyword>
<organism evidence="4 5">
    <name type="scientific">Bacillus weihaiensis</name>
    <dbReference type="NCBI Taxonomy" id="1547283"/>
    <lineage>
        <taxon>Bacteria</taxon>
        <taxon>Bacillati</taxon>
        <taxon>Bacillota</taxon>
        <taxon>Bacilli</taxon>
        <taxon>Bacillales</taxon>
        <taxon>Bacillaceae</taxon>
        <taxon>Bacillus</taxon>
    </lineage>
</organism>
<dbReference type="InterPro" id="IPR048198">
    <property type="entry name" value="YtrI"/>
</dbReference>
<evidence type="ECO:0000313" key="5">
    <source>
        <dbReference type="Proteomes" id="UP000181936"/>
    </source>
</evidence>
<keyword evidence="5" id="KW-1185">Reference proteome</keyword>
<feature type="domain" description="Sporulation membrane protein YtrI C-terminal" evidence="3">
    <location>
        <begin position="80"/>
        <end position="165"/>
    </location>
</feature>
<sequence length="169" mass="20074">MRIPPHYRQPTWQRFFAGVAIGAIISWGVFLFIFGTIQEQHSTTIEEQKQVIEELNKNKEIYEQEYSKLNKEAKEKLTVQELTVDITNGDKYHIKDFKVKNIEDDIKQDLADIVLTKDIEYITNNRLLIERLIENKIIKQEDGKEYTFKMTKFILYTTLIIEVEILFVK</sequence>
<feature type="transmembrane region" description="Helical" evidence="2">
    <location>
        <begin position="12"/>
        <end position="34"/>
    </location>
</feature>
<proteinExistence type="predicted"/>
<evidence type="ECO:0000256" key="1">
    <source>
        <dbReference type="SAM" id="Coils"/>
    </source>
</evidence>
<dbReference type="Pfam" id="PF26347">
    <property type="entry name" value="YtrI_sporulation"/>
    <property type="match status" value="1"/>
</dbReference>
<keyword evidence="2" id="KW-0812">Transmembrane</keyword>
<dbReference type="RefSeq" id="WP_072578891.1">
    <property type="nucleotide sequence ID" value="NZ_CP016020.1"/>
</dbReference>
<evidence type="ECO:0000256" key="2">
    <source>
        <dbReference type="SAM" id="Phobius"/>
    </source>
</evidence>